<evidence type="ECO:0000256" key="3">
    <source>
        <dbReference type="ARBA" id="ARBA00022517"/>
    </source>
</evidence>
<comment type="caution">
    <text evidence="7">The sequence shown here is derived from an EMBL/GenBank/DDBJ whole genome shotgun (WGS) entry which is preliminary data.</text>
</comment>
<dbReference type="AlphaFoldDB" id="R4X7D2"/>
<accession>R4X7D2</accession>
<evidence type="ECO:0000256" key="1">
    <source>
        <dbReference type="ARBA" id="ARBA00008838"/>
    </source>
</evidence>
<dbReference type="GO" id="GO:0005730">
    <property type="term" value="C:nucleolus"/>
    <property type="evidence" value="ECO:0007669"/>
    <property type="project" value="UniProtKB-SubCell"/>
</dbReference>
<feature type="region of interest" description="Disordered" evidence="6">
    <location>
        <begin position="252"/>
        <end position="281"/>
    </location>
</feature>
<dbReference type="GO" id="GO:0000027">
    <property type="term" value="P:ribosomal large subunit assembly"/>
    <property type="evidence" value="ECO:0007669"/>
    <property type="project" value="UniProtKB-UniRule"/>
</dbReference>
<dbReference type="VEuPathDB" id="FungiDB:TAPDE_000959"/>
<dbReference type="eggNOG" id="KOG2823">
    <property type="taxonomic scope" value="Eukaryota"/>
</dbReference>
<reference evidence="7 8" key="1">
    <citation type="journal article" date="2013" name="MBio">
        <title>Genome sequencing of the plant pathogen Taphrina deformans, the causal agent of peach leaf curl.</title>
        <authorList>
            <person name="Cisse O.H."/>
            <person name="Almeida J.M.G.C.F."/>
            <person name="Fonseca A."/>
            <person name="Kumar A.A."/>
            <person name="Salojaervi J."/>
            <person name="Overmyer K."/>
            <person name="Hauser P.M."/>
            <person name="Pagni M."/>
        </authorList>
    </citation>
    <scope>NUCLEOTIDE SEQUENCE [LARGE SCALE GENOMIC DNA]</scope>
    <source>
        <strain evidence="8">PYCC 5710 / ATCC 11124 / CBS 356.35 / IMI 108563 / JCM 9778 / NBRC 8474</strain>
    </source>
</reference>
<evidence type="ECO:0000313" key="7">
    <source>
        <dbReference type="EMBL" id="CCG81236.1"/>
    </source>
</evidence>
<protein>
    <recommendedName>
        <fullName evidence="2 5">Ribosome biogenesis protein NOP53</fullName>
    </recommendedName>
</protein>
<keyword evidence="8" id="KW-1185">Reference proteome</keyword>
<dbReference type="GO" id="GO:0006364">
    <property type="term" value="P:rRNA processing"/>
    <property type="evidence" value="ECO:0007669"/>
    <property type="project" value="TreeGrafter"/>
</dbReference>
<evidence type="ECO:0000313" key="8">
    <source>
        <dbReference type="Proteomes" id="UP000013776"/>
    </source>
</evidence>
<dbReference type="Proteomes" id="UP000013776">
    <property type="component" value="Unassembled WGS sequence"/>
</dbReference>
<gene>
    <name evidence="7" type="ORF">TAPDE_000959</name>
</gene>
<keyword evidence="3 5" id="KW-0690">Ribosome biogenesis</keyword>
<dbReference type="OrthoDB" id="5072at2759"/>
<feature type="compositionally biased region" description="Basic and acidic residues" evidence="6">
    <location>
        <begin position="256"/>
        <end position="268"/>
    </location>
</feature>
<dbReference type="GO" id="GO:0005654">
    <property type="term" value="C:nucleoplasm"/>
    <property type="evidence" value="ECO:0007669"/>
    <property type="project" value="UniProtKB-SubCell"/>
</dbReference>
<dbReference type="Pfam" id="PF07767">
    <property type="entry name" value="Nop53"/>
    <property type="match status" value="1"/>
</dbReference>
<evidence type="ECO:0000256" key="2">
    <source>
        <dbReference type="ARBA" id="ARBA00018339"/>
    </source>
</evidence>
<comment type="function">
    <text evidence="5">May play a role in ribosome biogenesis.</text>
</comment>
<dbReference type="EMBL" id="CAHR02000031">
    <property type="protein sequence ID" value="CCG81236.1"/>
    <property type="molecule type" value="Genomic_DNA"/>
</dbReference>
<keyword evidence="4 5" id="KW-0539">Nucleus</keyword>
<feature type="compositionally biased region" description="Basic and acidic residues" evidence="6">
    <location>
        <begin position="10"/>
        <end position="20"/>
    </location>
</feature>
<dbReference type="GO" id="GO:0008097">
    <property type="term" value="F:5S rRNA binding"/>
    <property type="evidence" value="ECO:0007669"/>
    <property type="project" value="TreeGrafter"/>
</dbReference>
<dbReference type="PANTHER" id="PTHR14211:SF7">
    <property type="entry name" value="RIBOSOME BIOGENESIS PROTEIN NOP53"/>
    <property type="match status" value="1"/>
</dbReference>
<proteinExistence type="inferred from homology"/>
<evidence type="ECO:0000256" key="5">
    <source>
        <dbReference type="PIRNR" id="PIRNR017302"/>
    </source>
</evidence>
<dbReference type="STRING" id="1097556.R4X7D2"/>
<name>R4X7D2_TAPDE</name>
<dbReference type="PANTHER" id="PTHR14211">
    <property type="entry name" value="GLIOMA SUPPRESSOR CANDIDATE REGION GENE 2"/>
    <property type="match status" value="1"/>
</dbReference>
<evidence type="ECO:0000256" key="6">
    <source>
        <dbReference type="SAM" id="MobiDB-lite"/>
    </source>
</evidence>
<feature type="region of interest" description="Disordered" evidence="6">
    <location>
        <begin position="1"/>
        <end position="31"/>
    </location>
</feature>
<organism evidence="7 8">
    <name type="scientific">Taphrina deformans (strain PYCC 5710 / ATCC 11124 / CBS 356.35 / IMI 108563 / JCM 9778 / NBRC 8474)</name>
    <name type="common">Peach leaf curl fungus</name>
    <name type="synonym">Lalaria deformans</name>
    <dbReference type="NCBI Taxonomy" id="1097556"/>
    <lineage>
        <taxon>Eukaryota</taxon>
        <taxon>Fungi</taxon>
        <taxon>Dikarya</taxon>
        <taxon>Ascomycota</taxon>
        <taxon>Taphrinomycotina</taxon>
        <taxon>Taphrinomycetes</taxon>
        <taxon>Taphrinales</taxon>
        <taxon>Taphrinaceae</taxon>
        <taxon>Taphrina</taxon>
    </lineage>
</organism>
<comment type="subcellular location">
    <subcellularLocation>
        <location evidence="5">Nucleus</location>
        <location evidence="5">Nucleolus</location>
    </subcellularLocation>
    <subcellularLocation>
        <location evidence="5">Nucleus</location>
        <location evidence="5">Nucleoplasm</location>
    </subcellularLocation>
</comment>
<comment type="similarity">
    <text evidence="1 5">Belongs to the NOP53 family.</text>
</comment>
<dbReference type="PIRSF" id="PIRSF017302">
    <property type="entry name" value="Gltscr2"/>
    <property type="match status" value="1"/>
</dbReference>
<evidence type="ECO:0000256" key="4">
    <source>
        <dbReference type="ARBA" id="ARBA00023242"/>
    </source>
</evidence>
<dbReference type="InterPro" id="IPR011687">
    <property type="entry name" value="Nop53/GLTSCR2"/>
</dbReference>
<sequence>MKGKRNHIIKPVDRQDRPEAPIRNLQRSRKGTKAWRKNIDIADVTTGLEKLREQKIQGGVIAEKPNEALFRVDVGGDKSVLKRERLGKTLRSDEILALKSAIQPVSGLAHKNSVLGDGIVHKKRKGPLPPSELLRLKKIASRVANASNGSNAAASVVPVKSTEYDVWDAPMEQEDSENWVEPVKAKRAPTTYGQAPLTLTTDGQSLPAIEVAEAGQSYNPPIEQWNDLIERKAQEQVKLDAAQKVQNTKIHAAQGVDERFEHDSQHVSDDDEEMPADASDLSTTNTNVARAMAKTQTQRNREARRQRQIEIEAAIRAKKAERRALASLGQLIDQNQDLTQSEKADLVEDVKRASVLRKHKFGKHQVPQNPLEIQLSDELAESLRTLKPEGNLFKDRFMSLVKRGIVEARVPQSKRRRYALLQKEKYSHKYEAGRPFMA</sequence>